<dbReference type="InterPro" id="IPR019345">
    <property type="entry name" value="ARMET_C"/>
</dbReference>
<dbReference type="FunFam" id="1.10.225.10:FF:000003">
    <property type="entry name" value="Mesencephalic astrocyte-derived neurotrophic factor"/>
    <property type="match status" value="1"/>
</dbReference>
<feature type="signal peptide" evidence="8">
    <location>
        <begin position="1"/>
        <end position="23"/>
    </location>
</feature>
<comment type="subcellular location">
    <subcellularLocation>
        <location evidence="1">Secreted</location>
    </subcellularLocation>
</comment>
<evidence type="ECO:0000256" key="3">
    <source>
        <dbReference type="ARBA" id="ARBA00014267"/>
    </source>
</evidence>
<organism evidence="11 12">
    <name type="scientific">Acanthosepion pharaonis</name>
    <name type="common">Pharaoh cuttlefish</name>
    <name type="synonym">Sepia pharaonis</name>
    <dbReference type="NCBI Taxonomy" id="158019"/>
    <lineage>
        <taxon>Eukaryota</taxon>
        <taxon>Metazoa</taxon>
        <taxon>Spiralia</taxon>
        <taxon>Lophotrochozoa</taxon>
        <taxon>Mollusca</taxon>
        <taxon>Cephalopoda</taxon>
        <taxon>Coleoidea</taxon>
        <taxon>Decapodiformes</taxon>
        <taxon>Sepiida</taxon>
        <taxon>Sepiina</taxon>
        <taxon>Sepiidae</taxon>
        <taxon>Acanthosepion</taxon>
    </lineage>
</organism>
<dbReference type="FunFam" id="1.10.720.30:FF:000003">
    <property type="entry name" value="Mesencephalic astrocyte-derived neurotrophic factor"/>
    <property type="match status" value="1"/>
</dbReference>
<evidence type="ECO:0000259" key="9">
    <source>
        <dbReference type="Pfam" id="PF10208"/>
    </source>
</evidence>
<sequence>MNFQLVLLLVCNILFLTNKKSEAALKEGDCEVCIKEIDAFIKTLSPEMKYKEDVITEEYKKFCKKAKSKRERLCYYLGGLETSATNIVKQMSKPLSWGLPPEKICEKLKKFDSQVCELKYDKTIDLAKTNLKKLKVKDLKKILSQWGEDQACKGCAEKSDFIKVIEELMPVYAPEAYASRQKAEL</sequence>
<evidence type="ECO:0000256" key="1">
    <source>
        <dbReference type="ARBA" id="ARBA00004613"/>
    </source>
</evidence>
<gene>
    <name evidence="11" type="ORF">SPHA_10520</name>
</gene>
<keyword evidence="12" id="KW-1185">Reference proteome</keyword>
<dbReference type="Pfam" id="PF10208">
    <property type="entry name" value="ARMET_C"/>
    <property type="match status" value="1"/>
</dbReference>
<dbReference type="Gene3D" id="1.10.225.10">
    <property type="entry name" value="Saposin-like"/>
    <property type="match status" value="1"/>
</dbReference>
<feature type="domain" description="ARMET N-terminal" evidence="10">
    <location>
        <begin position="29"/>
        <end position="124"/>
    </location>
</feature>
<evidence type="ECO:0000256" key="8">
    <source>
        <dbReference type="SAM" id="SignalP"/>
    </source>
</evidence>
<evidence type="ECO:0000256" key="5">
    <source>
        <dbReference type="ARBA" id="ARBA00022729"/>
    </source>
</evidence>
<evidence type="ECO:0000313" key="12">
    <source>
        <dbReference type="Proteomes" id="UP000597762"/>
    </source>
</evidence>
<name>A0A812B0H4_ACAPH</name>
<keyword evidence="6" id="KW-1015">Disulfide bond</keyword>
<dbReference type="EMBL" id="CAHIKZ030000339">
    <property type="protein sequence ID" value="CAE1169247.1"/>
    <property type="molecule type" value="Genomic_DNA"/>
</dbReference>
<dbReference type="GO" id="GO:0031175">
    <property type="term" value="P:neuron projection development"/>
    <property type="evidence" value="ECO:0007669"/>
    <property type="project" value="TreeGrafter"/>
</dbReference>
<dbReference type="GO" id="GO:0005615">
    <property type="term" value="C:extracellular space"/>
    <property type="evidence" value="ECO:0007669"/>
    <property type="project" value="TreeGrafter"/>
</dbReference>
<dbReference type="SUPFAM" id="SSF68906">
    <property type="entry name" value="SAP domain"/>
    <property type="match status" value="1"/>
</dbReference>
<dbReference type="PANTHER" id="PTHR12990">
    <property type="entry name" value="ARMET-LIKE PROTEIN"/>
    <property type="match status" value="1"/>
</dbReference>
<dbReference type="PANTHER" id="PTHR12990:SF5">
    <property type="entry name" value="MESENCEPHALIC ASTROCYTE-DERIVED NEUROTROPHIC FACTOR HOMOLOG"/>
    <property type="match status" value="1"/>
</dbReference>
<evidence type="ECO:0000256" key="2">
    <source>
        <dbReference type="ARBA" id="ARBA00005617"/>
    </source>
</evidence>
<proteinExistence type="inferred from homology"/>
<comment type="similarity">
    <text evidence="2">Belongs to the ARMET family.</text>
</comment>
<evidence type="ECO:0000256" key="6">
    <source>
        <dbReference type="ARBA" id="ARBA00023157"/>
    </source>
</evidence>
<dbReference type="OrthoDB" id="5597848at2759"/>
<dbReference type="Pfam" id="PF20145">
    <property type="entry name" value="ARMET_N"/>
    <property type="match status" value="1"/>
</dbReference>
<accession>A0A812B0H4</accession>
<dbReference type="InterPro" id="IPR045332">
    <property type="entry name" value="ARMET_N"/>
</dbReference>
<reference evidence="11" key="1">
    <citation type="submission" date="2021-01" db="EMBL/GenBank/DDBJ databases">
        <authorList>
            <person name="Li R."/>
            <person name="Bekaert M."/>
        </authorList>
    </citation>
    <scope>NUCLEOTIDE SEQUENCE</scope>
    <source>
        <strain evidence="11">Farmed</strain>
    </source>
</reference>
<evidence type="ECO:0000313" key="11">
    <source>
        <dbReference type="EMBL" id="CAE1169247.1"/>
    </source>
</evidence>
<dbReference type="GO" id="GO:0071542">
    <property type="term" value="P:dopaminergic neuron differentiation"/>
    <property type="evidence" value="ECO:0007669"/>
    <property type="project" value="TreeGrafter"/>
</dbReference>
<evidence type="ECO:0000256" key="7">
    <source>
        <dbReference type="ARBA" id="ARBA00032923"/>
    </source>
</evidence>
<feature type="domain" description="ARMET C-terminal" evidence="9">
    <location>
        <begin position="129"/>
        <end position="172"/>
    </location>
</feature>
<comment type="caution">
    <text evidence="11">The sequence shown here is derived from an EMBL/GenBank/DDBJ whole genome shotgun (WGS) entry which is preliminary data.</text>
</comment>
<feature type="chain" id="PRO_5032759815" description="Mesencephalic astrocyte-derived neurotrophic factor homolog" evidence="8">
    <location>
        <begin position="24"/>
        <end position="185"/>
    </location>
</feature>
<keyword evidence="4" id="KW-0964">Secreted</keyword>
<protein>
    <recommendedName>
        <fullName evidence="3">Mesencephalic astrocyte-derived neurotrophic factor homolog</fullName>
    </recommendedName>
    <alternativeName>
        <fullName evidence="7">MANF/CDNF-like protein</fullName>
    </alternativeName>
</protein>
<evidence type="ECO:0000259" key="10">
    <source>
        <dbReference type="Pfam" id="PF20145"/>
    </source>
</evidence>
<evidence type="ECO:0000256" key="4">
    <source>
        <dbReference type="ARBA" id="ARBA00022525"/>
    </source>
</evidence>
<dbReference type="InterPro" id="IPR036361">
    <property type="entry name" value="SAP_dom_sf"/>
</dbReference>
<dbReference type="AlphaFoldDB" id="A0A812B0H4"/>
<dbReference type="GO" id="GO:0005783">
    <property type="term" value="C:endoplasmic reticulum"/>
    <property type="evidence" value="ECO:0007669"/>
    <property type="project" value="TreeGrafter"/>
</dbReference>
<dbReference type="Gene3D" id="1.10.720.30">
    <property type="entry name" value="SAP domain"/>
    <property type="match status" value="1"/>
</dbReference>
<dbReference type="Proteomes" id="UP000597762">
    <property type="component" value="Unassembled WGS sequence"/>
</dbReference>
<dbReference type="InterPro" id="IPR045333">
    <property type="entry name" value="ARMET-like"/>
</dbReference>
<keyword evidence="5 8" id="KW-0732">Signal</keyword>